<evidence type="ECO:0000313" key="3">
    <source>
        <dbReference type="Proteomes" id="UP000237718"/>
    </source>
</evidence>
<dbReference type="InterPro" id="IPR002376">
    <property type="entry name" value="Formyl_transf_N"/>
</dbReference>
<comment type="caution">
    <text evidence="2">The sequence shown here is derived from an EMBL/GenBank/DDBJ whole genome shotgun (WGS) entry which is preliminary data.</text>
</comment>
<dbReference type="SUPFAM" id="SSF53328">
    <property type="entry name" value="Formyltransferase"/>
    <property type="match status" value="1"/>
</dbReference>
<dbReference type="InterPro" id="IPR036477">
    <property type="entry name" value="Formyl_transf_N_sf"/>
</dbReference>
<dbReference type="OrthoDB" id="5355061at2"/>
<evidence type="ECO:0000259" key="1">
    <source>
        <dbReference type="Pfam" id="PF00551"/>
    </source>
</evidence>
<feature type="domain" description="Formyl transferase N-terminal" evidence="1">
    <location>
        <begin position="64"/>
        <end position="160"/>
    </location>
</feature>
<dbReference type="Pfam" id="PF00551">
    <property type="entry name" value="Formyl_trans_N"/>
    <property type="match status" value="1"/>
</dbReference>
<dbReference type="AlphaFoldDB" id="A0A2T1AII4"/>
<dbReference type="GO" id="GO:0016740">
    <property type="term" value="F:transferase activity"/>
    <property type="evidence" value="ECO:0007669"/>
    <property type="project" value="UniProtKB-KW"/>
</dbReference>
<protein>
    <submittedName>
        <fullName evidence="2">Methionyl-tRNA formyltransferase</fullName>
    </submittedName>
</protein>
<keyword evidence="2" id="KW-0808">Transferase</keyword>
<accession>A0A2T1AII4</accession>
<sequence>MKVLLFGNKHLGALVLDMLLARGHEVTVVTADAQNACAVWASRLGVNTIVKANSMPLVGEDIPAGLDLIVSAHSHRVLPGWVTARAGRGSVGYHPSLLPRFKGRNAIADALAAGVPFTGGTVYHLTGELDGGAAVRARGRALQRAVQVIWGESAAQIWRRALLPLGVELLTAAVEEFEGA</sequence>
<name>A0A2T1AII4_TRISK</name>
<reference evidence="2 3" key="1">
    <citation type="submission" date="2018-03" db="EMBL/GenBank/DDBJ databases">
        <title>Genomic Encyclopedia of Archaeal and Bacterial Type Strains, Phase II (KMG-II): from individual species to whole genera.</title>
        <authorList>
            <person name="Goeker M."/>
        </authorList>
    </citation>
    <scope>NUCLEOTIDE SEQUENCE [LARGE SCALE GENOMIC DNA]</scope>
    <source>
        <strain evidence="2 3">DSM 25328</strain>
    </source>
</reference>
<dbReference type="RefSeq" id="WP_106163302.1">
    <property type="nucleotide sequence ID" value="NZ_PVUF01000004.1"/>
</dbReference>
<gene>
    <name evidence="2" type="ORF">CLV89_104190</name>
</gene>
<dbReference type="EMBL" id="PVUF01000004">
    <property type="protein sequence ID" value="PRZ48362.1"/>
    <property type="molecule type" value="Genomic_DNA"/>
</dbReference>
<proteinExistence type="predicted"/>
<organism evidence="2 3">
    <name type="scientific">Tritonibacter scottomollicae</name>
    <name type="common">Epibacterium scottomollicae</name>
    <dbReference type="NCBI Taxonomy" id="483013"/>
    <lineage>
        <taxon>Bacteria</taxon>
        <taxon>Pseudomonadati</taxon>
        <taxon>Pseudomonadota</taxon>
        <taxon>Alphaproteobacteria</taxon>
        <taxon>Rhodobacterales</taxon>
        <taxon>Paracoccaceae</taxon>
        <taxon>Tritonibacter</taxon>
    </lineage>
</organism>
<dbReference type="Proteomes" id="UP000237718">
    <property type="component" value="Unassembled WGS sequence"/>
</dbReference>
<evidence type="ECO:0000313" key="2">
    <source>
        <dbReference type="EMBL" id="PRZ48362.1"/>
    </source>
</evidence>
<dbReference type="Gene3D" id="3.40.50.170">
    <property type="entry name" value="Formyl transferase, N-terminal domain"/>
    <property type="match status" value="1"/>
</dbReference>